<evidence type="ECO:0000313" key="9">
    <source>
        <dbReference type="Proteomes" id="UP000002051"/>
    </source>
</evidence>
<dbReference type="PaxDb" id="3880-AES71068"/>
<dbReference type="InterPro" id="IPR011016">
    <property type="entry name" value="Znf_RING-CH"/>
</dbReference>
<keyword evidence="9" id="KW-1185">Reference proteome</keyword>
<reference evidence="6 9" key="1">
    <citation type="journal article" date="2011" name="Nature">
        <title>The Medicago genome provides insight into the evolution of rhizobial symbioses.</title>
        <authorList>
            <person name="Young N.D."/>
            <person name="Debelle F."/>
            <person name="Oldroyd G.E."/>
            <person name="Geurts R."/>
            <person name="Cannon S.B."/>
            <person name="Udvardi M.K."/>
            <person name="Benedito V.A."/>
            <person name="Mayer K.F."/>
            <person name="Gouzy J."/>
            <person name="Schoof H."/>
            <person name="Van de Peer Y."/>
            <person name="Proost S."/>
            <person name="Cook D.R."/>
            <person name="Meyers B.C."/>
            <person name="Spannagl M."/>
            <person name="Cheung F."/>
            <person name="De Mita S."/>
            <person name="Krishnakumar V."/>
            <person name="Gundlach H."/>
            <person name="Zhou S."/>
            <person name="Mudge J."/>
            <person name="Bharti A.K."/>
            <person name="Murray J.D."/>
            <person name="Naoumkina M.A."/>
            <person name="Rosen B."/>
            <person name="Silverstein K.A."/>
            <person name="Tang H."/>
            <person name="Rombauts S."/>
            <person name="Zhao P.X."/>
            <person name="Zhou P."/>
            <person name="Barbe V."/>
            <person name="Bardou P."/>
            <person name="Bechner M."/>
            <person name="Bellec A."/>
            <person name="Berger A."/>
            <person name="Berges H."/>
            <person name="Bidwell S."/>
            <person name="Bisseling T."/>
            <person name="Choisne N."/>
            <person name="Couloux A."/>
            <person name="Denny R."/>
            <person name="Deshpande S."/>
            <person name="Dai X."/>
            <person name="Doyle J.J."/>
            <person name="Dudez A.M."/>
            <person name="Farmer A.D."/>
            <person name="Fouteau S."/>
            <person name="Franken C."/>
            <person name="Gibelin C."/>
            <person name="Gish J."/>
            <person name="Goldstein S."/>
            <person name="Gonzalez A.J."/>
            <person name="Green P.J."/>
            <person name="Hallab A."/>
            <person name="Hartog M."/>
            <person name="Hua A."/>
            <person name="Humphray S.J."/>
            <person name="Jeong D.H."/>
            <person name="Jing Y."/>
            <person name="Jocker A."/>
            <person name="Kenton S.M."/>
            <person name="Kim D.J."/>
            <person name="Klee K."/>
            <person name="Lai H."/>
            <person name="Lang C."/>
            <person name="Lin S."/>
            <person name="Macmil S.L."/>
            <person name="Magdelenat G."/>
            <person name="Matthews L."/>
            <person name="McCorrison J."/>
            <person name="Monaghan E.L."/>
            <person name="Mun J.H."/>
            <person name="Najar F.Z."/>
            <person name="Nicholson C."/>
            <person name="Noirot C."/>
            <person name="O'Bleness M."/>
            <person name="Paule C.R."/>
            <person name="Poulain J."/>
            <person name="Prion F."/>
            <person name="Qin B."/>
            <person name="Qu C."/>
            <person name="Retzel E.F."/>
            <person name="Riddle C."/>
            <person name="Sallet E."/>
            <person name="Samain S."/>
            <person name="Samson N."/>
            <person name="Sanders I."/>
            <person name="Saurat O."/>
            <person name="Scarpelli C."/>
            <person name="Schiex T."/>
            <person name="Segurens B."/>
            <person name="Severin A.J."/>
            <person name="Sherrier D.J."/>
            <person name="Shi R."/>
            <person name="Sims S."/>
            <person name="Singer S.R."/>
            <person name="Sinharoy S."/>
            <person name="Sterck L."/>
            <person name="Viollet A."/>
            <person name="Wang B.B."/>
            <person name="Wang K."/>
            <person name="Wang M."/>
            <person name="Wang X."/>
            <person name="Warfsmann J."/>
            <person name="Weissenbach J."/>
            <person name="White D.D."/>
            <person name="White J.D."/>
            <person name="Wiley G.B."/>
            <person name="Wincker P."/>
            <person name="Xing Y."/>
            <person name="Yang L."/>
            <person name="Yao Z."/>
            <person name="Ying F."/>
            <person name="Zhai J."/>
            <person name="Zhou L."/>
            <person name="Zuber A."/>
            <person name="Denarie J."/>
            <person name="Dixon R.A."/>
            <person name="May G.D."/>
            <person name="Schwartz D.C."/>
            <person name="Rogers J."/>
            <person name="Quetier F."/>
            <person name="Town C.D."/>
            <person name="Roe B.A."/>
        </authorList>
    </citation>
    <scope>NUCLEOTIDE SEQUENCE [LARGE SCALE GENOMIC DNA]</scope>
    <source>
        <strain evidence="6">A17</strain>
        <strain evidence="8 9">cv. Jemalong A17</strain>
    </source>
</reference>
<evidence type="ECO:0000256" key="1">
    <source>
        <dbReference type="ARBA" id="ARBA00022723"/>
    </source>
</evidence>
<evidence type="ECO:0000256" key="2">
    <source>
        <dbReference type="ARBA" id="ARBA00022771"/>
    </source>
</evidence>
<reference evidence="8" key="3">
    <citation type="submission" date="2015-04" db="UniProtKB">
        <authorList>
            <consortium name="EnsemblPlants"/>
        </authorList>
    </citation>
    <scope>IDENTIFICATION</scope>
    <source>
        <strain evidence="8">cv. Jemalong A17</strain>
    </source>
</reference>
<proteinExistence type="predicted"/>
<keyword evidence="3" id="KW-0862">Zinc</keyword>
<dbReference type="EnsemblPlants" id="AES71068">
    <property type="protein sequence ID" value="AES71068"/>
    <property type="gene ID" value="MTR_3g069730"/>
</dbReference>
<keyword evidence="4" id="KW-1133">Transmembrane helix</keyword>
<dbReference type="InterPro" id="IPR013083">
    <property type="entry name" value="Znf_RING/FYVE/PHD"/>
</dbReference>
<evidence type="ECO:0000256" key="4">
    <source>
        <dbReference type="SAM" id="Phobius"/>
    </source>
</evidence>
<organism evidence="6 9">
    <name type="scientific">Medicago truncatula</name>
    <name type="common">Barrel medic</name>
    <name type="synonym">Medicago tribuloides</name>
    <dbReference type="NCBI Taxonomy" id="3880"/>
    <lineage>
        <taxon>Eukaryota</taxon>
        <taxon>Viridiplantae</taxon>
        <taxon>Streptophyta</taxon>
        <taxon>Embryophyta</taxon>
        <taxon>Tracheophyta</taxon>
        <taxon>Spermatophyta</taxon>
        <taxon>Magnoliopsida</taxon>
        <taxon>eudicotyledons</taxon>
        <taxon>Gunneridae</taxon>
        <taxon>Pentapetalae</taxon>
        <taxon>rosids</taxon>
        <taxon>fabids</taxon>
        <taxon>Fabales</taxon>
        <taxon>Fabaceae</taxon>
        <taxon>Papilionoideae</taxon>
        <taxon>50 kb inversion clade</taxon>
        <taxon>NPAAA clade</taxon>
        <taxon>Hologalegina</taxon>
        <taxon>IRL clade</taxon>
        <taxon>Trifolieae</taxon>
        <taxon>Medicago</taxon>
    </lineage>
</organism>
<dbReference type="KEGG" id="mtr:11417976"/>
<dbReference type="PANTHER" id="PTHR46214:SF30">
    <property type="entry name" value="OS01G0850200 PROTEIN"/>
    <property type="match status" value="1"/>
</dbReference>
<gene>
    <name evidence="8" type="primary">11417976</name>
    <name evidence="6" type="ordered locus">MTR_3g069730</name>
    <name evidence="7" type="ORF">MtrunA17_Chr3g0112791</name>
</gene>
<dbReference type="PANTHER" id="PTHR46214">
    <property type="entry name" value="ZINC FINGER, RING-CH-TYPE"/>
    <property type="match status" value="1"/>
</dbReference>
<evidence type="ECO:0000313" key="8">
    <source>
        <dbReference type="EnsemblPlants" id="AES71068"/>
    </source>
</evidence>
<evidence type="ECO:0000256" key="3">
    <source>
        <dbReference type="ARBA" id="ARBA00022833"/>
    </source>
</evidence>
<dbReference type="Gramene" id="rna16673">
    <property type="protein sequence ID" value="RHN68336.1"/>
    <property type="gene ID" value="gene16673"/>
</dbReference>
<evidence type="ECO:0000313" key="10">
    <source>
        <dbReference type="Proteomes" id="UP000265566"/>
    </source>
</evidence>
<keyword evidence="4" id="KW-0472">Membrane</keyword>
<keyword evidence="2" id="KW-0863">Zinc-finger</keyword>
<accession>G7JAK4</accession>
<dbReference type="Pfam" id="PF12906">
    <property type="entry name" value="RINGv"/>
    <property type="match status" value="1"/>
</dbReference>
<dbReference type="Proteomes" id="UP000002051">
    <property type="component" value="Chromosome 3"/>
</dbReference>
<reference evidence="6 9" key="2">
    <citation type="journal article" date="2014" name="BMC Genomics">
        <title>An improved genome release (version Mt4.0) for the model legume Medicago truncatula.</title>
        <authorList>
            <person name="Tang H."/>
            <person name="Krishnakumar V."/>
            <person name="Bidwell S."/>
            <person name="Rosen B."/>
            <person name="Chan A."/>
            <person name="Zhou S."/>
            <person name="Gentzbittel L."/>
            <person name="Childs K.L."/>
            <person name="Yandell M."/>
            <person name="Gundlach H."/>
            <person name="Mayer K.F."/>
            <person name="Schwartz D.C."/>
            <person name="Town C.D."/>
        </authorList>
    </citation>
    <scope>GENOME REANNOTATION</scope>
    <source>
        <strain evidence="8 9">cv. Jemalong A17</strain>
    </source>
</reference>
<dbReference type="OrthoDB" id="1912066at2759"/>
<dbReference type="SUPFAM" id="SSF57850">
    <property type="entry name" value="RING/U-box"/>
    <property type="match status" value="1"/>
</dbReference>
<keyword evidence="1" id="KW-0479">Metal-binding</keyword>
<reference evidence="7" key="5">
    <citation type="journal article" date="2018" name="Nat. Plants">
        <title>Whole-genome landscape of Medicago truncatula symbiotic genes.</title>
        <authorList>
            <person name="Pecrix Y."/>
            <person name="Gamas P."/>
            <person name="Carrere S."/>
        </authorList>
    </citation>
    <scope>NUCLEOTIDE SEQUENCE</scope>
    <source>
        <tissue evidence="7">Leaves</tissue>
    </source>
</reference>
<feature type="transmembrane region" description="Helical" evidence="4">
    <location>
        <begin position="189"/>
        <end position="211"/>
    </location>
</feature>
<dbReference type="eggNOG" id="KOG1609">
    <property type="taxonomic scope" value="Eukaryota"/>
</dbReference>
<dbReference type="EMBL" id="PSQE01000003">
    <property type="protein sequence ID" value="RHN68336.1"/>
    <property type="molecule type" value="Genomic_DNA"/>
</dbReference>
<name>G7JAK4_MEDTR</name>
<dbReference type="GO" id="GO:0008270">
    <property type="term" value="F:zinc ion binding"/>
    <property type="evidence" value="ECO:0007669"/>
    <property type="project" value="UniProtKB-KW"/>
</dbReference>
<accession>A0A0C3VI73</accession>
<reference evidence="10" key="4">
    <citation type="journal article" date="2018" name="Nat. Plants">
        <title>Whole-genome landscape of Medicago truncatula symbiotic genes.</title>
        <authorList>
            <person name="Pecrix Y."/>
            <person name="Staton S.E."/>
            <person name="Sallet E."/>
            <person name="Lelandais-Briere C."/>
            <person name="Moreau S."/>
            <person name="Carrere S."/>
            <person name="Blein T."/>
            <person name="Jardinaud M.F."/>
            <person name="Latrasse D."/>
            <person name="Zouine M."/>
            <person name="Zahm M."/>
            <person name="Kreplak J."/>
            <person name="Mayjonade B."/>
            <person name="Satge C."/>
            <person name="Perez M."/>
            <person name="Cauet S."/>
            <person name="Marande W."/>
            <person name="Chantry-Darmon C."/>
            <person name="Lopez-Roques C."/>
            <person name="Bouchez O."/>
            <person name="Berard A."/>
            <person name="Debelle F."/>
            <person name="Munos S."/>
            <person name="Bendahmane A."/>
            <person name="Berges H."/>
            <person name="Niebel A."/>
            <person name="Buitink J."/>
            <person name="Frugier F."/>
            <person name="Benhamed M."/>
            <person name="Crespi M."/>
            <person name="Gouzy J."/>
            <person name="Gamas P."/>
        </authorList>
    </citation>
    <scope>NUCLEOTIDE SEQUENCE [LARGE SCALE GENOMIC DNA]</scope>
    <source>
        <strain evidence="10">cv. Jemalong A17</strain>
    </source>
</reference>
<keyword evidence="4" id="KW-0812">Transmembrane</keyword>
<protein>
    <submittedName>
        <fullName evidence="7">Putative E3 ubiquitin-protein ligase MARCH</fullName>
    </submittedName>
    <submittedName>
        <fullName evidence="6">RING/FYVE/PHD zinc finger protein</fullName>
    </submittedName>
</protein>
<evidence type="ECO:0000313" key="6">
    <source>
        <dbReference type="EMBL" id="AES71068.2"/>
    </source>
</evidence>
<dbReference type="Gene3D" id="3.30.40.10">
    <property type="entry name" value="Zinc/RING finger domain, C3HC4 (zinc finger)"/>
    <property type="match status" value="1"/>
</dbReference>
<dbReference type="SMART" id="SM00744">
    <property type="entry name" value="RINGv"/>
    <property type="match status" value="1"/>
</dbReference>
<dbReference type="Proteomes" id="UP000265566">
    <property type="component" value="Chromosome 3"/>
</dbReference>
<evidence type="ECO:0000313" key="7">
    <source>
        <dbReference type="EMBL" id="RHN68336.1"/>
    </source>
</evidence>
<sequence>MISISQSHDMKILNFGTIENVLHVGQDKSHVVVPVDNIDNVSPRNSTVENVGVGVGVCEKERVSSVSVSECCVELDLESVDNVDDGVKRDCRICHLSMDMRNHDDDQHESGIPIELGCSCKDDLAAAHKQCAEAWFKVKGNKTCEICGSIARNVSGIVEVEMTEQWSEANDASVLPPTRRSPPVENQRLLHRFLNFLLACMVIAFVISWLFRFYLHS</sequence>
<feature type="domain" description="RING-CH-type" evidence="5">
    <location>
        <begin position="83"/>
        <end position="154"/>
    </location>
</feature>
<evidence type="ECO:0000259" key="5">
    <source>
        <dbReference type="PROSITE" id="PS51292"/>
    </source>
</evidence>
<dbReference type="ExpressionAtlas" id="G7JAK4">
    <property type="expression patterns" value="differential"/>
</dbReference>
<dbReference type="HOGENOM" id="CLU_062126_2_0_1"/>
<dbReference type="STRING" id="3880.G7JAK4"/>
<dbReference type="PROSITE" id="PS51292">
    <property type="entry name" value="ZF_RING_CH"/>
    <property type="match status" value="1"/>
</dbReference>
<dbReference type="EMBL" id="CM001219">
    <property type="protein sequence ID" value="AES71068.2"/>
    <property type="molecule type" value="Genomic_DNA"/>
</dbReference>
<dbReference type="AlphaFoldDB" id="G7JAK4"/>